<keyword evidence="11" id="KW-0624">Polysaccharide degradation</keyword>
<proteinExistence type="inferred from homology"/>
<organism evidence="18 19">
    <name type="scientific">Aspergillus calidoustus</name>
    <dbReference type="NCBI Taxonomy" id="454130"/>
    <lineage>
        <taxon>Eukaryota</taxon>
        <taxon>Fungi</taxon>
        <taxon>Dikarya</taxon>
        <taxon>Ascomycota</taxon>
        <taxon>Pezizomycotina</taxon>
        <taxon>Eurotiomycetes</taxon>
        <taxon>Eurotiomycetidae</taxon>
        <taxon>Eurotiales</taxon>
        <taxon>Aspergillaceae</taxon>
        <taxon>Aspergillus</taxon>
        <taxon>Aspergillus subgen. Nidulantes</taxon>
    </lineage>
</organism>
<reference evidence="19" key="1">
    <citation type="journal article" date="2016" name="Genome Announc.">
        <title>Draft genome sequences of fungus Aspergillus calidoustus.</title>
        <authorList>
            <person name="Horn F."/>
            <person name="Linde J."/>
            <person name="Mattern D.J."/>
            <person name="Walther G."/>
            <person name="Guthke R."/>
            <person name="Scherlach K."/>
            <person name="Martin K."/>
            <person name="Brakhage A.A."/>
            <person name="Petzke L."/>
            <person name="Valiante V."/>
        </authorList>
    </citation>
    <scope>NUCLEOTIDE SEQUENCE [LARGE SCALE GENOMIC DNA]</scope>
    <source>
        <strain evidence="19">SF006504</strain>
    </source>
</reference>
<dbReference type="GO" id="GO:0071555">
    <property type="term" value="P:cell wall organization"/>
    <property type="evidence" value="ECO:0007669"/>
    <property type="project" value="UniProtKB-KW"/>
</dbReference>
<dbReference type="STRING" id="454130.A0A0U5G589"/>
<dbReference type="GO" id="GO:0046576">
    <property type="term" value="F:rhamnogalacturonan alpha-L-rhamnopyranosyl-(1-&gt;4)-alpha-D-galactopyranosyluronide lyase activity"/>
    <property type="evidence" value="ECO:0007669"/>
    <property type="project" value="UniProtKB-ARBA"/>
</dbReference>
<dbReference type="EC" id="3.2.1.171" evidence="13"/>
<evidence type="ECO:0000259" key="17">
    <source>
        <dbReference type="Pfam" id="PF12708"/>
    </source>
</evidence>
<evidence type="ECO:0000256" key="5">
    <source>
        <dbReference type="ARBA" id="ARBA00022801"/>
    </source>
</evidence>
<keyword evidence="6" id="KW-1015">Disulfide bond</keyword>
<keyword evidence="4 16" id="KW-0732">Signal</keyword>
<evidence type="ECO:0000256" key="16">
    <source>
        <dbReference type="SAM" id="SignalP"/>
    </source>
</evidence>
<evidence type="ECO:0000256" key="7">
    <source>
        <dbReference type="ARBA" id="ARBA00023180"/>
    </source>
</evidence>
<dbReference type="PANTHER" id="PTHR31736">
    <property type="match status" value="1"/>
</dbReference>
<keyword evidence="8" id="KW-0119">Carbohydrate metabolism</keyword>
<feature type="compositionally biased region" description="Basic residues" evidence="15">
    <location>
        <begin position="533"/>
        <end position="546"/>
    </location>
</feature>
<name>A0A0U5G589_ASPCI</name>
<evidence type="ECO:0000313" key="18">
    <source>
        <dbReference type="EMBL" id="CEL06803.1"/>
    </source>
</evidence>
<dbReference type="SUPFAM" id="SSF51126">
    <property type="entry name" value="Pectin lyase-like"/>
    <property type="match status" value="1"/>
</dbReference>
<evidence type="ECO:0000256" key="3">
    <source>
        <dbReference type="ARBA" id="ARBA00022525"/>
    </source>
</evidence>
<evidence type="ECO:0000256" key="15">
    <source>
        <dbReference type="SAM" id="MobiDB-lite"/>
    </source>
</evidence>
<evidence type="ECO:0000256" key="9">
    <source>
        <dbReference type="ARBA" id="ARBA00023295"/>
    </source>
</evidence>
<dbReference type="PANTHER" id="PTHR31736:SF19">
    <property type="entry name" value="PECTIN LYASE SUPERFAMILY PROTEIN-RELATED"/>
    <property type="match status" value="1"/>
</dbReference>
<dbReference type="GO" id="GO:0000272">
    <property type="term" value="P:polysaccharide catabolic process"/>
    <property type="evidence" value="ECO:0007669"/>
    <property type="project" value="UniProtKB-KW"/>
</dbReference>
<feature type="chain" id="PRO_5006857540" description="rhamnogalacturonan hydrolase" evidence="16">
    <location>
        <begin position="19"/>
        <end position="546"/>
    </location>
</feature>
<comment type="similarity">
    <text evidence="2 14">Belongs to the glycosyl hydrolase 28 family.</text>
</comment>
<feature type="domain" description="Rhamnogalacturonase A/B/Epimerase-like pectate lyase" evidence="17">
    <location>
        <begin position="39"/>
        <end position="84"/>
    </location>
</feature>
<feature type="region of interest" description="Disordered" evidence="15">
    <location>
        <begin position="507"/>
        <end position="546"/>
    </location>
</feature>
<dbReference type="OMA" id="QSKDCRN"/>
<keyword evidence="19" id="KW-1185">Reference proteome</keyword>
<keyword evidence="7" id="KW-0325">Glycoprotein</keyword>
<dbReference type="EMBL" id="CDMC01000008">
    <property type="protein sequence ID" value="CEL06803.1"/>
    <property type="molecule type" value="Genomic_DNA"/>
</dbReference>
<dbReference type="Pfam" id="PF12708">
    <property type="entry name" value="Pect-lyase_RHGA_epim"/>
    <property type="match status" value="1"/>
</dbReference>
<evidence type="ECO:0000256" key="11">
    <source>
        <dbReference type="ARBA" id="ARBA00023326"/>
    </source>
</evidence>
<sequence>MYTAGLFLLSLAPLLVKGQLSGSVGPLTSASSKSQVKTCNVVDYGAVADKATDIGSALQSAWDDCASGGVIYIPPGDYAMETWVTLSGGNACAIQLDGIIYRTGTDGGNMIMIKHSSDFEFFSSTSEGAIQGYGYEFHAEGSMDGPRILRLYDVSDFSVHDVSLVDSPLFHFSLDTCYNGEVYNMAIRGGNSGGLDGIDVWSENVWIHDVEVTNKDECVTVKSPAKNILVENIYCNWSGGCAMGSLGTDTDISDIVYRNVYTWNSNQMFMVKSNGGSGAVSNLVLENFIGMLDLIRDQRNADVLGHGNAYSLDIDAYWSSMSTIDGEGVELNNVTIRNWKGTEANGAERGPIKVVCAAGAPCTEVTIEDFEMWTETGDEQTYRCENAFGSGFCLQDGDGSAPYTTTLTATAAPSGFSAPRMENNLESAFGTDSEIPVPTIPTSFFPGATPYSALAGANSVDSAESSSPAAVLSTSVVSNARATLESSIGPSSTSIVKPTRVANAALSSSASTASHSPSVPTSSVKPTGVPHGSSHHHNHQHHCRAH</sequence>
<feature type="compositionally biased region" description="Low complexity" evidence="15">
    <location>
        <begin position="507"/>
        <end position="527"/>
    </location>
</feature>
<evidence type="ECO:0000256" key="2">
    <source>
        <dbReference type="ARBA" id="ARBA00008834"/>
    </source>
</evidence>
<evidence type="ECO:0000256" key="12">
    <source>
        <dbReference type="ARBA" id="ARBA00051850"/>
    </source>
</evidence>
<protein>
    <recommendedName>
        <fullName evidence="13">rhamnogalacturonan hydrolase</fullName>
        <ecNumber evidence="13">3.2.1.171</ecNumber>
    </recommendedName>
</protein>
<gene>
    <name evidence="18" type="ORF">ASPCAL09975</name>
</gene>
<evidence type="ECO:0000256" key="13">
    <source>
        <dbReference type="ARBA" id="ARBA00066935"/>
    </source>
</evidence>
<accession>A0A0U5G589</accession>
<dbReference type="OrthoDB" id="2268901at2759"/>
<evidence type="ECO:0000256" key="10">
    <source>
        <dbReference type="ARBA" id="ARBA00023316"/>
    </source>
</evidence>
<dbReference type="InterPro" id="IPR012334">
    <property type="entry name" value="Pectin_lyas_fold"/>
</dbReference>
<dbReference type="Gene3D" id="2.160.20.10">
    <property type="entry name" value="Single-stranded right-handed beta-helix, Pectin lyase-like"/>
    <property type="match status" value="1"/>
</dbReference>
<dbReference type="InterPro" id="IPR024535">
    <property type="entry name" value="RHGA/B-epi-like_pectate_lyase"/>
</dbReference>
<feature type="signal peptide" evidence="16">
    <location>
        <begin position="1"/>
        <end position="18"/>
    </location>
</feature>
<dbReference type="InterPro" id="IPR011050">
    <property type="entry name" value="Pectin_lyase_fold/virulence"/>
</dbReference>
<dbReference type="AlphaFoldDB" id="A0A0U5G589"/>
<dbReference type="InterPro" id="IPR000743">
    <property type="entry name" value="Glyco_hydro_28"/>
</dbReference>
<keyword evidence="5 14" id="KW-0378">Hydrolase</keyword>
<comment type="subcellular location">
    <subcellularLocation>
        <location evidence="1">Secreted</location>
    </subcellularLocation>
</comment>
<comment type="catalytic activity">
    <reaction evidence="12">
        <text>Endohydrolysis of alpha-D-GalA-(1-&gt;2)-alpha-L-Rha glycosidic bond in the rhamnogalacturonan I backbone with initial inversion of anomeric configuration releasing oligosaccharides with beta-D-GalA at the reducing end.</text>
        <dbReference type="EC" id="3.2.1.171"/>
    </reaction>
</comment>
<keyword evidence="9 14" id="KW-0326">Glycosidase</keyword>
<evidence type="ECO:0000256" key="1">
    <source>
        <dbReference type="ARBA" id="ARBA00004613"/>
    </source>
</evidence>
<evidence type="ECO:0000256" key="6">
    <source>
        <dbReference type="ARBA" id="ARBA00023157"/>
    </source>
</evidence>
<dbReference type="Proteomes" id="UP000054771">
    <property type="component" value="Unassembled WGS sequence"/>
</dbReference>
<evidence type="ECO:0000313" key="19">
    <source>
        <dbReference type="Proteomes" id="UP000054771"/>
    </source>
</evidence>
<dbReference type="GO" id="GO:0005576">
    <property type="term" value="C:extracellular region"/>
    <property type="evidence" value="ECO:0007669"/>
    <property type="project" value="UniProtKB-SubCell"/>
</dbReference>
<keyword evidence="10" id="KW-0961">Cell wall biogenesis/degradation</keyword>
<dbReference type="Pfam" id="PF00295">
    <property type="entry name" value="Glyco_hydro_28"/>
    <property type="match status" value="1"/>
</dbReference>
<evidence type="ECO:0000256" key="4">
    <source>
        <dbReference type="ARBA" id="ARBA00022729"/>
    </source>
</evidence>
<keyword evidence="3" id="KW-0964">Secreted</keyword>
<dbReference type="FunFam" id="2.160.20.10:FF:000025">
    <property type="entry name" value="Probable rhamnogalacturonase B"/>
    <property type="match status" value="1"/>
</dbReference>
<evidence type="ECO:0000256" key="8">
    <source>
        <dbReference type="ARBA" id="ARBA00023277"/>
    </source>
</evidence>
<evidence type="ECO:0000256" key="14">
    <source>
        <dbReference type="RuleBase" id="RU361169"/>
    </source>
</evidence>
<dbReference type="GO" id="GO:0004650">
    <property type="term" value="F:polygalacturonase activity"/>
    <property type="evidence" value="ECO:0007669"/>
    <property type="project" value="InterPro"/>
</dbReference>